<dbReference type="Proteomes" id="UP000218418">
    <property type="component" value="Chromosome"/>
</dbReference>
<gene>
    <name evidence="2" type="ORF">NIES267_57420</name>
</gene>
<evidence type="ECO:0000256" key="1">
    <source>
        <dbReference type="SAM" id="MobiDB-lite"/>
    </source>
</evidence>
<dbReference type="EMBL" id="AP018227">
    <property type="protein sequence ID" value="BAY86236.1"/>
    <property type="molecule type" value="Genomic_DNA"/>
</dbReference>
<accession>A0A1Z4LYB4</accession>
<reference evidence="2 3" key="1">
    <citation type="submission" date="2017-06" db="EMBL/GenBank/DDBJ databases">
        <title>Genome sequencing of cyanobaciteial culture collection at National Institute for Environmental Studies (NIES).</title>
        <authorList>
            <person name="Hirose Y."/>
            <person name="Shimura Y."/>
            <person name="Fujisawa T."/>
            <person name="Nakamura Y."/>
            <person name="Kawachi M."/>
        </authorList>
    </citation>
    <scope>NUCLEOTIDE SEQUENCE [LARGE SCALE GENOMIC DNA]</scope>
    <source>
        <strain evidence="2 3">NIES-267</strain>
    </source>
</reference>
<dbReference type="AlphaFoldDB" id="A0A1Z4LYB4"/>
<feature type="compositionally biased region" description="Polar residues" evidence="1">
    <location>
        <begin position="28"/>
        <end position="43"/>
    </location>
</feature>
<organism evidence="2 3">
    <name type="scientific">Calothrix parasitica NIES-267</name>
    <dbReference type="NCBI Taxonomy" id="1973488"/>
    <lineage>
        <taxon>Bacteria</taxon>
        <taxon>Bacillati</taxon>
        <taxon>Cyanobacteriota</taxon>
        <taxon>Cyanophyceae</taxon>
        <taxon>Nostocales</taxon>
        <taxon>Calotrichaceae</taxon>
        <taxon>Calothrix</taxon>
    </lineage>
</organism>
<keyword evidence="3" id="KW-1185">Reference proteome</keyword>
<protein>
    <submittedName>
        <fullName evidence="2">Uncharacterized protein</fullName>
    </submittedName>
</protein>
<evidence type="ECO:0000313" key="3">
    <source>
        <dbReference type="Proteomes" id="UP000218418"/>
    </source>
</evidence>
<feature type="region of interest" description="Disordered" evidence="1">
    <location>
        <begin position="28"/>
        <end position="48"/>
    </location>
</feature>
<name>A0A1Z4LYB4_9CYAN</name>
<proteinExistence type="predicted"/>
<evidence type="ECO:0000313" key="2">
    <source>
        <dbReference type="EMBL" id="BAY86236.1"/>
    </source>
</evidence>
<sequence length="93" mass="10159">MTINSSFDKYLFFRTLDNNVIAVSSSDSLNIESEDGNNSTHGTGENHLFGASLNAPGDNNFVVVTMLEDGSRTILYNNGDTSSPGTWELYGFR</sequence>